<feature type="active site" description="N6-GMP-lysine intermediate" evidence="17">
    <location>
        <position position="64"/>
    </location>
</feature>
<sequence>MSGLLQLSDVARFVPQDDDLTIIKDRLADTLGSRKRGFPGAQPVSFSRKHLHALKETDYFICEKTDGIRCLMYITFFLDEAGQRRESIFLIDRKNDFYYIDNESFHFPLPNGPLESFHTETLADGELVLDTYPDGHTIRRYMVFDCLALDGQSIMHRTLDKRLGIFRSNVLRPQEELFRKFPDEKQQQPFEVIMKQMEKGYGIEMMLKDVLPKLTHGNDGLVFTCRTTPYQAGTDPNILKWKPPHENTIDFRLQLGPFPKLGTANGYVNGNGSAVADDDDVDWDGCPKLLLLVNEGRDKQRHFGDLFVTDDEWTSMKSMNEMLDGRIIECYKDNEGRWRYKREKDGTPRFRDDKTEANHISTVESVLESIEDAVSEQDLLRHAPEIRHAWKRREGESERRAAAAQRPA</sequence>
<dbReference type="InterPro" id="IPR001339">
    <property type="entry name" value="mRNA_cap_enzyme_adenylation"/>
</dbReference>
<evidence type="ECO:0000256" key="5">
    <source>
        <dbReference type="ARBA" id="ARBA00022664"/>
    </source>
</evidence>
<evidence type="ECO:0000256" key="16">
    <source>
        <dbReference type="PIRNR" id="PIRNR036959"/>
    </source>
</evidence>
<dbReference type="Gene3D" id="3.30.470.30">
    <property type="entry name" value="DNA ligase/mRNA capping enzyme"/>
    <property type="match status" value="1"/>
</dbReference>
<dbReference type="GO" id="GO:0004484">
    <property type="term" value="F:mRNA guanylyltransferase activity"/>
    <property type="evidence" value="ECO:0007669"/>
    <property type="project" value="UniProtKB-EC"/>
</dbReference>
<dbReference type="EMBL" id="NKHZ01000051">
    <property type="protein sequence ID" value="PNS17422.1"/>
    <property type="molecule type" value="Genomic_DNA"/>
</dbReference>
<dbReference type="SUPFAM" id="SSF50249">
    <property type="entry name" value="Nucleic acid-binding proteins"/>
    <property type="match status" value="1"/>
</dbReference>
<comment type="similarity">
    <text evidence="2 16">Belongs to the eukaryotic GTase family.</text>
</comment>
<evidence type="ECO:0000259" key="18">
    <source>
        <dbReference type="Pfam" id="PF01331"/>
    </source>
</evidence>
<comment type="function">
    <text evidence="16">Second step of mRNA capping. Transfer of the GMP moiety of GTP to the 5'-end of RNA via an enzyme-GMP covalent reaction intermediate.</text>
</comment>
<evidence type="ECO:0000256" key="4">
    <source>
        <dbReference type="ARBA" id="ARBA00019171"/>
    </source>
</evidence>
<comment type="catalytic activity">
    <reaction evidence="14">
        <text>a 5'-end diphospho-ribonucleoside in mRNA + GTP + H(+) = a 5'-end (5'-triphosphoguanosine)-ribonucleoside in mRNA + diphosphate</text>
        <dbReference type="Rhea" id="RHEA:67012"/>
        <dbReference type="Rhea" id="RHEA-COMP:17165"/>
        <dbReference type="Rhea" id="RHEA-COMP:17166"/>
        <dbReference type="ChEBI" id="CHEBI:15378"/>
        <dbReference type="ChEBI" id="CHEBI:33019"/>
        <dbReference type="ChEBI" id="CHEBI:37565"/>
        <dbReference type="ChEBI" id="CHEBI:167616"/>
        <dbReference type="ChEBI" id="CHEBI:167617"/>
        <dbReference type="EC" id="2.7.7.50"/>
    </reaction>
    <physiologicalReaction direction="left-to-right" evidence="14">
        <dbReference type="Rhea" id="RHEA:67013"/>
    </physiologicalReaction>
</comment>
<dbReference type="Pfam" id="PF03919">
    <property type="entry name" value="mRNA_cap_C"/>
    <property type="match status" value="1"/>
</dbReference>
<dbReference type="InterPro" id="IPR012340">
    <property type="entry name" value="NA-bd_OB-fold"/>
</dbReference>
<keyword evidence="11 16" id="KW-0539">Nucleus</keyword>
<keyword evidence="10 16" id="KW-0342">GTP-binding</keyword>
<evidence type="ECO:0000256" key="8">
    <source>
        <dbReference type="ARBA" id="ARBA00022741"/>
    </source>
</evidence>
<keyword evidence="9 16" id="KW-0506">mRNA capping</keyword>
<dbReference type="FunCoup" id="A0A2K1QQV2">
    <property type="interactions" value="408"/>
</dbReference>
<name>A0A2K1QQV2_9PEZI</name>
<dbReference type="PANTHER" id="PTHR10367">
    <property type="entry name" value="MRNA-CAPPING ENZYME"/>
    <property type="match status" value="1"/>
</dbReference>
<dbReference type="PANTHER" id="PTHR10367:SF17">
    <property type="entry name" value="MRNA-CAPPING ENZYME"/>
    <property type="match status" value="1"/>
</dbReference>
<proteinExistence type="inferred from homology"/>
<evidence type="ECO:0000256" key="3">
    <source>
        <dbReference type="ARBA" id="ARBA00012475"/>
    </source>
</evidence>
<organism evidence="20 21">
    <name type="scientific">Sphaceloma murrayae</name>
    <dbReference type="NCBI Taxonomy" id="2082308"/>
    <lineage>
        <taxon>Eukaryota</taxon>
        <taxon>Fungi</taxon>
        <taxon>Dikarya</taxon>
        <taxon>Ascomycota</taxon>
        <taxon>Pezizomycotina</taxon>
        <taxon>Dothideomycetes</taxon>
        <taxon>Dothideomycetidae</taxon>
        <taxon>Myriangiales</taxon>
        <taxon>Elsinoaceae</taxon>
        <taxon>Sphaceloma</taxon>
    </lineage>
</organism>
<dbReference type="EC" id="2.7.7.50" evidence="3 16"/>
<evidence type="ECO:0000256" key="13">
    <source>
        <dbReference type="ARBA" id="ARBA00030702"/>
    </source>
</evidence>
<dbReference type="GO" id="GO:0006370">
    <property type="term" value="P:7-methylguanosine mRNA capping"/>
    <property type="evidence" value="ECO:0007669"/>
    <property type="project" value="UniProtKB-KW"/>
</dbReference>
<evidence type="ECO:0000256" key="6">
    <source>
        <dbReference type="ARBA" id="ARBA00022679"/>
    </source>
</evidence>
<evidence type="ECO:0000256" key="14">
    <source>
        <dbReference type="ARBA" id="ARBA00044624"/>
    </source>
</evidence>
<dbReference type="GO" id="GO:0005524">
    <property type="term" value="F:ATP binding"/>
    <property type="evidence" value="ECO:0007669"/>
    <property type="project" value="InterPro"/>
</dbReference>
<dbReference type="OrthoDB" id="200924at2759"/>
<dbReference type="Proteomes" id="UP000243797">
    <property type="component" value="Unassembled WGS sequence"/>
</dbReference>
<gene>
    <name evidence="20" type="ORF">CAC42_7105</name>
</gene>
<keyword evidence="6 16" id="KW-0808">Transferase</keyword>
<protein>
    <recommendedName>
        <fullName evidence="4 16">mRNA-capping enzyme subunit alpha</fullName>
        <ecNumber evidence="3 16">2.7.7.50</ecNumber>
    </recommendedName>
    <alternativeName>
        <fullName evidence="12 16">GTP--RNA guanylyltransferase</fullName>
    </alternativeName>
    <alternativeName>
        <fullName evidence="13 16">mRNA guanylyltransferase</fullName>
    </alternativeName>
</protein>
<dbReference type="PIRSF" id="PIRSF036959">
    <property type="entry name" value="mRNA_cap_alpha"/>
    <property type="match status" value="1"/>
</dbReference>
<evidence type="ECO:0000256" key="1">
    <source>
        <dbReference type="ARBA" id="ARBA00004123"/>
    </source>
</evidence>
<evidence type="ECO:0000313" key="20">
    <source>
        <dbReference type="EMBL" id="PNS17422.1"/>
    </source>
</evidence>
<evidence type="ECO:0000256" key="12">
    <source>
        <dbReference type="ARBA" id="ARBA00029909"/>
    </source>
</evidence>
<comment type="subcellular location">
    <subcellularLocation>
        <location evidence="1 16">Nucleus</location>
    </subcellularLocation>
</comment>
<dbReference type="STRING" id="2082308.A0A2K1QQV2"/>
<dbReference type="AlphaFoldDB" id="A0A2K1QQV2"/>
<dbReference type="InterPro" id="IPR051029">
    <property type="entry name" value="mRNA_Capping_Enz/RNA_Phosphat"/>
</dbReference>
<feature type="domain" description="mRNA capping enzyme C-terminal" evidence="19">
    <location>
        <begin position="246"/>
        <end position="380"/>
    </location>
</feature>
<dbReference type="GO" id="GO:0031533">
    <property type="term" value="C:mRNA capping enzyme complex"/>
    <property type="evidence" value="ECO:0007669"/>
    <property type="project" value="InterPro"/>
</dbReference>
<evidence type="ECO:0000313" key="21">
    <source>
        <dbReference type="Proteomes" id="UP000243797"/>
    </source>
</evidence>
<comment type="subunit">
    <text evidence="15">Heterodimer. The mRNA-capping enzyme is composed of two separate chains alpha and beta, respectively a mRNA guanylyltransferase and an mRNA 5'-triphosphate monophosphatase.</text>
</comment>
<evidence type="ECO:0000256" key="7">
    <source>
        <dbReference type="ARBA" id="ARBA00022695"/>
    </source>
</evidence>
<feature type="domain" description="mRNA capping enzyme adenylation" evidence="18">
    <location>
        <begin position="42"/>
        <end position="242"/>
    </location>
</feature>
<accession>A0A2K1QQV2</accession>
<dbReference type="CDD" id="cd07895">
    <property type="entry name" value="Adenylation_mRNA_capping"/>
    <property type="match status" value="1"/>
</dbReference>
<dbReference type="GO" id="GO:0005525">
    <property type="term" value="F:GTP binding"/>
    <property type="evidence" value="ECO:0007669"/>
    <property type="project" value="UniProtKB-KW"/>
</dbReference>
<evidence type="ECO:0000256" key="10">
    <source>
        <dbReference type="ARBA" id="ARBA00023134"/>
    </source>
</evidence>
<dbReference type="InterPro" id="IPR017075">
    <property type="entry name" value="mRNA_cap_enzyme_alpha"/>
</dbReference>
<keyword evidence="8 16" id="KW-0547">Nucleotide-binding</keyword>
<keyword evidence="7 16" id="KW-0548">Nucleotidyltransferase</keyword>
<keyword evidence="21" id="KW-1185">Reference proteome</keyword>
<evidence type="ECO:0000256" key="11">
    <source>
        <dbReference type="ARBA" id="ARBA00023242"/>
    </source>
</evidence>
<evidence type="ECO:0000256" key="2">
    <source>
        <dbReference type="ARBA" id="ARBA00010237"/>
    </source>
</evidence>
<evidence type="ECO:0000256" key="15">
    <source>
        <dbReference type="ARBA" id="ARBA00047082"/>
    </source>
</evidence>
<keyword evidence="5 16" id="KW-0507">mRNA processing</keyword>
<comment type="caution">
    <text evidence="20">The sequence shown here is derived from an EMBL/GenBank/DDBJ whole genome shotgun (WGS) entry which is preliminary data.</text>
</comment>
<dbReference type="InParanoid" id="A0A2K1QQV2"/>
<evidence type="ECO:0000259" key="19">
    <source>
        <dbReference type="Pfam" id="PF03919"/>
    </source>
</evidence>
<evidence type="ECO:0000256" key="17">
    <source>
        <dbReference type="PIRSR" id="PIRSR036959-1"/>
    </source>
</evidence>
<dbReference type="InterPro" id="IPR013846">
    <property type="entry name" value="mRNA_cap_enzyme_C"/>
</dbReference>
<dbReference type="Pfam" id="PF01331">
    <property type="entry name" value="mRNA_cap_enzyme"/>
    <property type="match status" value="1"/>
</dbReference>
<reference evidence="20 21" key="1">
    <citation type="submission" date="2017-06" db="EMBL/GenBank/DDBJ databases">
        <title>Draft genome sequence of a variant of Elsinoe murrayae.</title>
        <authorList>
            <person name="Cheng Q."/>
        </authorList>
    </citation>
    <scope>NUCLEOTIDE SEQUENCE [LARGE SCALE GENOMIC DNA]</scope>
    <source>
        <strain evidence="20 21">CQ-2017a</strain>
    </source>
</reference>
<dbReference type="SUPFAM" id="SSF56091">
    <property type="entry name" value="DNA ligase/mRNA capping enzyme, catalytic domain"/>
    <property type="match status" value="1"/>
</dbReference>
<evidence type="ECO:0000256" key="9">
    <source>
        <dbReference type="ARBA" id="ARBA00023042"/>
    </source>
</evidence>
<dbReference type="Gene3D" id="2.40.50.140">
    <property type="entry name" value="Nucleic acid-binding proteins"/>
    <property type="match status" value="1"/>
</dbReference>